<feature type="compositionally biased region" description="Gly residues" evidence="6">
    <location>
        <begin position="91"/>
        <end position="105"/>
    </location>
</feature>
<keyword evidence="3" id="KW-0518">Myosin</keyword>
<evidence type="ECO:0000256" key="4">
    <source>
        <dbReference type="ARBA" id="ARBA00023175"/>
    </source>
</evidence>
<feature type="coiled-coil region" evidence="5">
    <location>
        <begin position="280"/>
        <end position="469"/>
    </location>
</feature>
<feature type="compositionally biased region" description="Low complexity" evidence="6">
    <location>
        <begin position="31"/>
        <end position="45"/>
    </location>
</feature>
<keyword evidence="2" id="KW-0963">Cytoplasm</keyword>
<feature type="compositionally biased region" description="Basic and acidic residues" evidence="6">
    <location>
        <begin position="197"/>
        <end position="215"/>
    </location>
</feature>
<feature type="compositionally biased region" description="Polar residues" evidence="6">
    <location>
        <begin position="1"/>
        <end position="17"/>
    </location>
</feature>
<comment type="subcellular location">
    <subcellularLocation>
        <location evidence="1">Cytoplasm</location>
    </subcellularLocation>
</comment>
<dbReference type="Proteomes" id="UP000297245">
    <property type="component" value="Unassembled WGS sequence"/>
</dbReference>
<feature type="compositionally biased region" description="Basic and acidic residues" evidence="6">
    <location>
        <begin position="227"/>
        <end position="241"/>
    </location>
</feature>
<dbReference type="PANTHER" id="PTHR46349:SF6">
    <property type="entry name" value="MYOSIN-6-LIKE"/>
    <property type="match status" value="1"/>
</dbReference>
<organism evidence="7 8">
    <name type="scientific">Dendrothele bispora (strain CBS 962.96)</name>
    <dbReference type="NCBI Taxonomy" id="1314807"/>
    <lineage>
        <taxon>Eukaryota</taxon>
        <taxon>Fungi</taxon>
        <taxon>Dikarya</taxon>
        <taxon>Basidiomycota</taxon>
        <taxon>Agaricomycotina</taxon>
        <taxon>Agaricomycetes</taxon>
        <taxon>Agaricomycetidae</taxon>
        <taxon>Agaricales</taxon>
        <taxon>Agaricales incertae sedis</taxon>
        <taxon>Dendrothele</taxon>
    </lineage>
</organism>
<evidence type="ECO:0000256" key="2">
    <source>
        <dbReference type="ARBA" id="ARBA00022490"/>
    </source>
</evidence>
<feature type="region of interest" description="Disordered" evidence="6">
    <location>
        <begin position="1"/>
        <end position="45"/>
    </location>
</feature>
<evidence type="ECO:0000256" key="1">
    <source>
        <dbReference type="ARBA" id="ARBA00004496"/>
    </source>
</evidence>
<dbReference type="PANTHER" id="PTHR46349">
    <property type="entry name" value="CINGULIN-LIKE PROTEIN 1-RELATED"/>
    <property type="match status" value="1"/>
</dbReference>
<sequence>MLSRQPRANPTNRQNGGNRRKQQGPVPVPVPEETSSPSFPSTTTTSLAPVFASSLQFLPSSLTGMAPKRTNVHPLADTTATTTATTATTTAGGGSGGGGGGGGTGTVPNSLRPGTPVKRNTPDRRASTPSSTATPPSSNPSFTNTNTNTNTNAPGGPPTETAKPRMTRNLWQPLRRTSSNASASSNNSSSGGGGRASRKDSSSTDKTDRTDKTLAEELDQMILDSESAEREREKSGGEKEMGIGMETESERERSHLSQIQTLQLDLLNARLDQQHLSTSLDRLRVELEESTRARGELEESLRLGEEEIRRLGEEKEEFRRGLGDLGRKLEMMEDGIQEESEQARKVVEEEKRGLEGAKREVEDRVERLVREKGEVEMEKDGLREELRGVKGEIGRVKEDTRVTKVQCEELQRDLNTLKEEKREIEEQRDGLRDEKNRVEEEKLAIEEVKEEVDNERLKLERDLADAMQGRSVLEKKEECAHESQVLAERRALEERRARVRVEESLKGMEAKMNELAQKLESAQAEIIRNGSEQGRIIVGQQDRSAGRTNLSTTLPEASAGRNPMLTRARDAAESWNRTAENTLQAVYTRFQGFQTIFPGGGGGAANATHSIARFWGSRDHTTTPMTSGRSFQKEKVLFAVKNAEEEVKRATGTLSEAIRKLDLAERQAEKENYRETRTSLNLAVSTFEPSIISKLLSLFNGHRHRQCHVDGSKGLFSSLFFSALWIFALAISLSTLSSRVREPSAGTKGLAQFTYYSVGFLRALTKIPRPDC</sequence>
<dbReference type="OrthoDB" id="10683283at2759"/>
<feature type="coiled-coil region" evidence="5">
    <location>
        <begin position="640"/>
        <end position="674"/>
    </location>
</feature>
<keyword evidence="4" id="KW-0505">Motor protein</keyword>
<keyword evidence="8" id="KW-1185">Reference proteome</keyword>
<protein>
    <submittedName>
        <fullName evidence="7">Uncharacterized protein</fullName>
    </submittedName>
</protein>
<feature type="compositionally biased region" description="Low complexity" evidence="6">
    <location>
        <begin position="78"/>
        <end position="90"/>
    </location>
</feature>
<feature type="compositionally biased region" description="Low complexity" evidence="6">
    <location>
        <begin position="175"/>
        <end position="189"/>
    </location>
</feature>
<keyword evidence="5" id="KW-0175">Coiled coil</keyword>
<evidence type="ECO:0000256" key="6">
    <source>
        <dbReference type="SAM" id="MobiDB-lite"/>
    </source>
</evidence>
<name>A0A4S8LNM2_DENBC</name>
<evidence type="ECO:0000256" key="5">
    <source>
        <dbReference type="SAM" id="Coils"/>
    </source>
</evidence>
<evidence type="ECO:0000256" key="3">
    <source>
        <dbReference type="ARBA" id="ARBA00023123"/>
    </source>
</evidence>
<dbReference type="AlphaFoldDB" id="A0A4S8LNM2"/>
<reference evidence="7 8" key="1">
    <citation type="journal article" date="2019" name="Nat. Ecol. Evol.">
        <title>Megaphylogeny resolves global patterns of mushroom evolution.</title>
        <authorList>
            <person name="Varga T."/>
            <person name="Krizsan K."/>
            <person name="Foldi C."/>
            <person name="Dima B."/>
            <person name="Sanchez-Garcia M."/>
            <person name="Sanchez-Ramirez S."/>
            <person name="Szollosi G.J."/>
            <person name="Szarkandi J.G."/>
            <person name="Papp V."/>
            <person name="Albert L."/>
            <person name="Andreopoulos W."/>
            <person name="Angelini C."/>
            <person name="Antonin V."/>
            <person name="Barry K.W."/>
            <person name="Bougher N.L."/>
            <person name="Buchanan P."/>
            <person name="Buyck B."/>
            <person name="Bense V."/>
            <person name="Catcheside P."/>
            <person name="Chovatia M."/>
            <person name="Cooper J."/>
            <person name="Damon W."/>
            <person name="Desjardin D."/>
            <person name="Finy P."/>
            <person name="Geml J."/>
            <person name="Haridas S."/>
            <person name="Hughes K."/>
            <person name="Justo A."/>
            <person name="Karasinski D."/>
            <person name="Kautmanova I."/>
            <person name="Kiss B."/>
            <person name="Kocsube S."/>
            <person name="Kotiranta H."/>
            <person name="LaButti K.M."/>
            <person name="Lechner B.E."/>
            <person name="Liimatainen K."/>
            <person name="Lipzen A."/>
            <person name="Lukacs Z."/>
            <person name="Mihaltcheva S."/>
            <person name="Morgado L.N."/>
            <person name="Niskanen T."/>
            <person name="Noordeloos M.E."/>
            <person name="Ohm R.A."/>
            <person name="Ortiz-Santana B."/>
            <person name="Ovrebo C."/>
            <person name="Racz N."/>
            <person name="Riley R."/>
            <person name="Savchenko A."/>
            <person name="Shiryaev A."/>
            <person name="Soop K."/>
            <person name="Spirin V."/>
            <person name="Szebenyi C."/>
            <person name="Tomsovsky M."/>
            <person name="Tulloss R.E."/>
            <person name="Uehling J."/>
            <person name="Grigoriev I.V."/>
            <person name="Vagvolgyi C."/>
            <person name="Papp T."/>
            <person name="Martin F.M."/>
            <person name="Miettinen O."/>
            <person name="Hibbett D.S."/>
            <person name="Nagy L.G."/>
        </authorList>
    </citation>
    <scope>NUCLEOTIDE SEQUENCE [LARGE SCALE GENOMIC DNA]</scope>
    <source>
        <strain evidence="7 8">CBS 962.96</strain>
    </source>
</reference>
<evidence type="ECO:0000313" key="8">
    <source>
        <dbReference type="Proteomes" id="UP000297245"/>
    </source>
</evidence>
<feature type="compositionally biased region" description="Low complexity" evidence="6">
    <location>
        <begin position="127"/>
        <end position="154"/>
    </location>
</feature>
<dbReference type="EMBL" id="ML179320">
    <property type="protein sequence ID" value="THU90939.1"/>
    <property type="molecule type" value="Genomic_DNA"/>
</dbReference>
<evidence type="ECO:0000313" key="7">
    <source>
        <dbReference type="EMBL" id="THU90939.1"/>
    </source>
</evidence>
<feature type="region of interest" description="Disordered" evidence="6">
    <location>
        <begin position="61"/>
        <end position="256"/>
    </location>
</feature>
<gene>
    <name evidence="7" type="ORF">K435DRAFT_801619</name>
</gene>
<accession>A0A4S8LNM2</accession>
<feature type="coiled-coil region" evidence="5">
    <location>
        <begin position="498"/>
        <end position="525"/>
    </location>
</feature>
<proteinExistence type="predicted"/>